<gene>
    <name evidence="3" type="primary">LOC105432548</name>
</gene>
<dbReference type="GeneID" id="105432548"/>
<name>A0A8N1SBE4_9HYME</name>
<organism evidence="2 3">
    <name type="scientific">Pogonomyrmex barbatus</name>
    <name type="common">red harvester ant</name>
    <dbReference type="NCBI Taxonomy" id="144034"/>
    <lineage>
        <taxon>Eukaryota</taxon>
        <taxon>Metazoa</taxon>
        <taxon>Ecdysozoa</taxon>
        <taxon>Arthropoda</taxon>
        <taxon>Hexapoda</taxon>
        <taxon>Insecta</taxon>
        <taxon>Pterygota</taxon>
        <taxon>Neoptera</taxon>
        <taxon>Endopterygota</taxon>
        <taxon>Hymenoptera</taxon>
        <taxon>Apocrita</taxon>
        <taxon>Aculeata</taxon>
        <taxon>Formicoidea</taxon>
        <taxon>Formicidae</taxon>
        <taxon>Myrmicinae</taxon>
        <taxon>Pogonomyrmex</taxon>
    </lineage>
</organism>
<feature type="region of interest" description="Disordered" evidence="1">
    <location>
        <begin position="452"/>
        <end position="478"/>
    </location>
</feature>
<evidence type="ECO:0000313" key="2">
    <source>
        <dbReference type="Proteomes" id="UP000504615"/>
    </source>
</evidence>
<dbReference type="OrthoDB" id="7701610at2759"/>
<protein>
    <submittedName>
        <fullName evidence="3">Uncharacterized protein LOC105432548 isoform X1</fullName>
    </submittedName>
</protein>
<keyword evidence="2" id="KW-1185">Reference proteome</keyword>
<feature type="compositionally biased region" description="Basic and acidic residues" evidence="1">
    <location>
        <begin position="129"/>
        <end position="168"/>
    </location>
</feature>
<feature type="region of interest" description="Disordered" evidence="1">
    <location>
        <begin position="387"/>
        <end position="427"/>
    </location>
</feature>
<feature type="compositionally biased region" description="Basic and acidic residues" evidence="1">
    <location>
        <begin position="452"/>
        <end position="472"/>
    </location>
</feature>
<proteinExistence type="predicted"/>
<feature type="region of interest" description="Disordered" evidence="1">
    <location>
        <begin position="119"/>
        <end position="168"/>
    </location>
</feature>
<reference evidence="3" key="1">
    <citation type="submission" date="2025-08" db="UniProtKB">
        <authorList>
            <consortium name="RefSeq"/>
        </authorList>
    </citation>
    <scope>IDENTIFICATION</scope>
</reference>
<dbReference type="Proteomes" id="UP000504615">
    <property type="component" value="Unplaced"/>
</dbReference>
<dbReference type="RefSeq" id="XP_025075502.1">
    <property type="nucleotide sequence ID" value="XM_025219717.1"/>
</dbReference>
<feature type="compositionally biased region" description="Basic and acidic residues" evidence="1">
    <location>
        <begin position="388"/>
        <end position="405"/>
    </location>
</feature>
<evidence type="ECO:0000313" key="3">
    <source>
        <dbReference type="RefSeq" id="XP_025075502.1"/>
    </source>
</evidence>
<evidence type="ECO:0000256" key="1">
    <source>
        <dbReference type="SAM" id="MobiDB-lite"/>
    </source>
</evidence>
<accession>A0A8N1SBE4</accession>
<dbReference type="AlphaFoldDB" id="A0A8N1SBE4"/>
<feature type="compositionally biased region" description="Acidic residues" evidence="1">
    <location>
        <begin position="406"/>
        <end position="424"/>
    </location>
</feature>
<sequence length="562" mass="63346">MSLCPSSSHQLVAAAIAFRRARRKFPKDFGLESTVERASLNTKSTQETATCREGLINQARSSSTLNVKRACNLRSNHVCPTSVRNRDYERSWSKESSISCSCCRTRNIGEDISELRNECSGGDAVDTVPSRECEESTSSDADHKNGFAKPVEPDRCDVSSRMTEDGEAIKTTERIPQSARSTFYHHCKERCQSRPRTNVDPVNRLRDSVPHERHDKVACGDFTGDRGKDFESSCHGTPIDLDVNAKEGLVTSDTPGHGPAVEDTWMRASTSATHRKIVNSIWRCRCECHPREDSISNPPSLSCDRCNRCHHHRHNYHCDYHDCVYRHCCWEQRDNSYISAKRCEMRGNGISGEKAQYKSSRDQMRGENGRLYAQRCYLKEYSGIIPASRERNDEGEERRREKGGDDNDGDEDDDKDDDEDEDGDVAVINHKDSMCILAEKYKAGRKWRGGRCWDRMQSGDRDKEGDKDERNKSLTSEIIDQPASPLESVNAIPHEGPSVKHICQAAHRESCGTAAIVRTCGRGCSRHEPPEGEFDRLKSPLNETAAATRCCSTRAQTCRHVF</sequence>